<feature type="transmembrane region" description="Helical" evidence="1">
    <location>
        <begin position="100"/>
        <end position="119"/>
    </location>
</feature>
<keyword evidence="1" id="KW-1133">Transmembrane helix</keyword>
<dbReference type="EMBL" id="LTDL01000042">
    <property type="protein sequence ID" value="OAG29055.1"/>
    <property type="molecule type" value="Genomic_DNA"/>
</dbReference>
<keyword evidence="3" id="KW-1185">Reference proteome</keyword>
<feature type="transmembrane region" description="Helical" evidence="1">
    <location>
        <begin position="308"/>
        <end position="333"/>
    </location>
</feature>
<name>A0A177EAU9_9MICR</name>
<protein>
    <submittedName>
        <fullName evidence="2">Uncharacterized protein</fullName>
    </submittedName>
</protein>
<sequence>MYKNTSISYNTYRTARNNGEAIELDYMGGYHSVQDADVEADADTDAIEIDNEELQEFGNFITPNPHSTSRNTLLTQRADSNAQLFAKSIKVGWYHMETPLFLLCYGILMFGVMCLSTYMDSEYTSLLSLVKVFLFGVLVVFLYFINTFWMCFKRIGRMAIKQPQLKYPNSSYYMHSGYFAVFLAIVGGLAVLQNWFFNSLGELWHHTTPQELRNRLCRSFFAFIGGSFSALLQVPSVQVFANHIPGFGSFLQRNSDADPAGATIGLYPTVSTEVFDQIMEIVLCLFTFMYTLKLWIFGKSRAFSVVNFFSLVTILITYTIAFYLSLISTMHWITESTEHLASVPHVLINRATLPFTGFALTLHLLWRIVYTTCFGVFVALTEMRTMSQINQSLSDTLRTSRTNPNPMLDLRKTHSRYNIGLLVVLGLVVCGLLVAISVSSVLFLGLAEYTKFVPLALPVA</sequence>
<feature type="transmembrane region" description="Helical" evidence="1">
    <location>
        <begin position="353"/>
        <end position="380"/>
    </location>
</feature>
<dbReference type="RefSeq" id="XP_067543800.1">
    <property type="nucleotide sequence ID" value="XM_067688612.1"/>
</dbReference>
<gene>
    <name evidence="2" type="ORF">NEDG_01194</name>
</gene>
<accession>A0A177EAU9</accession>
<comment type="caution">
    <text evidence="2">The sequence shown here is derived from an EMBL/GenBank/DDBJ whole genome shotgun (WGS) entry which is preliminary data.</text>
</comment>
<feature type="transmembrane region" description="Helical" evidence="1">
    <location>
        <begin position="172"/>
        <end position="196"/>
    </location>
</feature>
<evidence type="ECO:0000313" key="3">
    <source>
        <dbReference type="Proteomes" id="UP000185944"/>
    </source>
</evidence>
<evidence type="ECO:0000313" key="2">
    <source>
        <dbReference type="EMBL" id="OAG29055.1"/>
    </source>
</evidence>
<organism evidence="2 3">
    <name type="scientific">Nematocida displodere</name>
    <dbReference type="NCBI Taxonomy" id="1805483"/>
    <lineage>
        <taxon>Eukaryota</taxon>
        <taxon>Fungi</taxon>
        <taxon>Fungi incertae sedis</taxon>
        <taxon>Microsporidia</taxon>
        <taxon>Nematocida</taxon>
    </lineage>
</organism>
<feature type="transmembrane region" description="Helical" evidence="1">
    <location>
        <begin position="419"/>
        <end position="447"/>
    </location>
</feature>
<reference evidence="2 3" key="1">
    <citation type="submission" date="2016-02" db="EMBL/GenBank/DDBJ databases">
        <title>Discovery of a natural microsporidian pathogen with a broad tissue tropism in Caenorhabditis elegans.</title>
        <authorList>
            <person name="Luallen R.J."/>
            <person name="Reinke A.W."/>
            <person name="Tong L."/>
            <person name="Botts M.R."/>
            <person name="Felix M.-A."/>
            <person name="Troemel E.R."/>
        </authorList>
    </citation>
    <scope>NUCLEOTIDE SEQUENCE [LARGE SCALE GENOMIC DNA]</scope>
    <source>
        <strain evidence="2 3">JUm2807</strain>
    </source>
</reference>
<dbReference type="Proteomes" id="UP000185944">
    <property type="component" value="Unassembled WGS sequence"/>
</dbReference>
<keyword evidence="1" id="KW-0812">Transmembrane</keyword>
<evidence type="ECO:0000256" key="1">
    <source>
        <dbReference type="SAM" id="Phobius"/>
    </source>
</evidence>
<feature type="transmembrane region" description="Helical" evidence="1">
    <location>
        <begin position="278"/>
        <end position="296"/>
    </location>
</feature>
<keyword evidence="1" id="KW-0472">Membrane</keyword>
<feature type="transmembrane region" description="Helical" evidence="1">
    <location>
        <begin position="131"/>
        <end position="152"/>
    </location>
</feature>
<proteinExistence type="predicted"/>
<dbReference type="GeneID" id="93647544"/>
<dbReference type="AlphaFoldDB" id="A0A177EAU9"/>
<dbReference type="VEuPathDB" id="MicrosporidiaDB:NEDG_01194"/>